<dbReference type="InterPro" id="IPR040442">
    <property type="entry name" value="Pyrv_kinase-like_dom_sf"/>
</dbReference>
<comment type="caution">
    <text evidence="1">The sequence shown here is derived from an EMBL/GenBank/DDBJ whole genome shotgun (WGS) entry which is preliminary data.</text>
</comment>
<dbReference type="PANTHER" id="PTHR42905:SF16">
    <property type="entry name" value="CARBOXYPHOSPHONOENOLPYRUVATE PHOSPHONOMUTASE-LIKE PROTEIN (AFU_ORTHOLOGUE AFUA_5G07230)"/>
    <property type="match status" value="1"/>
</dbReference>
<gene>
    <name evidence="1" type="ORF">Q8G35_25750</name>
</gene>
<protein>
    <submittedName>
        <fullName evidence="1">Isocitrate lyase/phosphoenolpyruvate mutase family protein</fullName>
    </submittedName>
</protein>
<dbReference type="Gene3D" id="3.20.20.60">
    <property type="entry name" value="Phosphoenolpyruvate-binding domains"/>
    <property type="match status" value="1"/>
</dbReference>
<dbReference type="Pfam" id="PF13714">
    <property type="entry name" value="PEP_mutase"/>
    <property type="match status" value="1"/>
</dbReference>
<dbReference type="RefSeq" id="WP_305162677.1">
    <property type="nucleotide sequence ID" value="NZ_JAUUTP010000048.1"/>
</dbReference>
<dbReference type="CDD" id="cd00377">
    <property type="entry name" value="ICL_PEPM"/>
    <property type="match status" value="1"/>
</dbReference>
<dbReference type="GO" id="GO:0016829">
    <property type="term" value="F:lyase activity"/>
    <property type="evidence" value="ECO:0007669"/>
    <property type="project" value="UniProtKB-KW"/>
</dbReference>
<organism evidence="1 2">
    <name type="scientific">Peribacillus simplex</name>
    <dbReference type="NCBI Taxonomy" id="1478"/>
    <lineage>
        <taxon>Bacteria</taxon>
        <taxon>Bacillati</taxon>
        <taxon>Bacillota</taxon>
        <taxon>Bacilli</taxon>
        <taxon>Bacillales</taxon>
        <taxon>Bacillaceae</taxon>
        <taxon>Peribacillus</taxon>
    </lineage>
</organism>
<proteinExistence type="predicted"/>
<dbReference type="SUPFAM" id="SSF51621">
    <property type="entry name" value="Phosphoenolpyruvate/pyruvate domain"/>
    <property type="match status" value="1"/>
</dbReference>
<dbReference type="InterPro" id="IPR039556">
    <property type="entry name" value="ICL/PEPM"/>
</dbReference>
<dbReference type="PANTHER" id="PTHR42905">
    <property type="entry name" value="PHOSPHOENOLPYRUVATE CARBOXYLASE"/>
    <property type="match status" value="1"/>
</dbReference>
<evidence type="ECO:0000313" key="1">
    <source>
        <dbReference type="EMBL" id="MDP1421676.1"/>
    </source>
</evidence>
<sequence length="283" mass="31064">MSDQNRFIKFNTFQQLHRQSSTFVLPNAWDASSARIFQESGFKAIGTTSAGMAISLGYSDGQKLPFVKLTESLKMIVNSVNVPVSADIEAGYGASIEEVVENIRQIILTGVVGINLEDGTGNPEDPIFDVSLQAEKITAIKELSRLLKMPLFINARTDLYWLNIGDPVLRLQSAINRAIAYQKAGADCIFIPGVKNIDTIEKLRQEISSPINLLAGADMPSLKRLSETGIERVSSGSAPFRATITLLRKISEDIINHGNFQLMIDDVITYNDVAELIKPSSDM</sequence>
<reference evidence="1" key="1">
    <citation type="submission" date="2023-07" db="EMBL/GenBank/DDBJ databases">
        <title>Murine gut Bacillus species.</title>
        <authorList>
            <person name="Gutman E."/>
            <person name="Hashuel R."/>
            <person name="Litvak Y."/>
        </authorList>
    </citation>
    <scope>NUCLEOTIDE SEQUENCE</scope>
    <source>
        <strain evidence="1">RU283</strain>
    </source>
</reference>
<dbReference type="InterPro" id="IPR015813">
    <property type="entry name" value="Pyrv/PenolPyrv_kinase-like_dom"/>
</dbReference>
<dbReference type="EMBL" id="JAUUTP010000048">
    <property type="protein sequence ID" value="MDP1421676.1"/>
    <property type="molecule type" value="Genomic_DNA"/>
</dbReference>
<evidence type="ECO:0000313" key="2">
    <source>
        <dbReference type="Proteomes" id="UP001178277"/>
    </source>
</evidence>
<name>A0AA90NWT3_9BACI</name>
<dbReference type="Proteomes" id="UP001178277">
    <property type="component" value="Unassembled WGS sequence"/>
</dbReference>
<dbReference type="AlphaFoldDB" id="A0AA90NWT3"/>
<keyword evidence="1" id="KW-0456">Lyase</keyword>
<accession>A0AA90NWT3</accession>